<dbReference type="Pfam" id="PF23247">
    <property type="entry name" value="LRR_RPS2"/>
    <property type="match status" value="1"/>
</dbReference>
<dbReference type="InterPro" id="IPR036388">
    <property type="entry name" value="WH-like_DNA-bd_sf"/>
</dbReference>
<dbReference type="InterPro" id="IPR036638">
    <property type="entry name" value="HLH_DNA-bd_sf"/>
</dbReference>
<dbReference type="InterPro" id="IPR056789">
    <property type="entry name" value="LRR_R13L1-DRL21"/>
</dbReference>
<dbReference type="InterPro" id="IPR038005">
    <property type="entry name" value="RX-like_CC"/>
</dbReference>
<feature type="region of interest" description="Disordered" evidence="10">
    <location>
        <begin position="247"/>
        <end position="276"/>
    </location>
</feature>
<dbReference type="InterPro" id="IPR027417">
    <property type="entry name" value="P-loop_NTPase"/>
</dbReference>
<dbReference type="PROSITE" id="PS50404">
    <property type="entry name" value="GST_NTER"/>
    <property type="match status" value="2"/>
</dbReference>
<dbReference type="PROSITE" id="PS50888">
    <property type="entry name" value="BHLH"/>
    <property type="match status" value="1"/>
</dbReference>
<dbReference type="CDD" id="cd18918">
    <property type="entry name" value="bHLH_AtMYC1_like"/>
    <property type="match status" value="1"/>
</dbReference>
<dbReference type="SUPFAM" id="SSF52833">
    <property type="entry name" value="Thioredoxin-like"/>
    <property type="match status" value="2"/>
</dbReference>
<evidence type="ECO:0000256" key="4">
    <source>
        <dbReference type="ARBA" id="ARBA00022741"/>
    </source>
</evidence>
<feature type="compositionally biased region" description="Low complexity" evidence="10">
    <location>
        <begin position="1770"/>
        <end position="1783"/>
    </location>
</feature>
<dbReference type="Gene3D" id="1.20.5.4130">
    <property type="match status" value="1"/>
</dbReference>
<sequence length="2079" mass="236092">MYVETACFDPQEDLVVHAAAAATMELQLQQHLSLNNNNNTHLMQQAVINQQHHPNLVDHLTYVDHGDHQSNWDPVYDQIFDFTHQNIDHNQSCFNVNNTSFPNHHHHQTPDLLFNLLPSSLLPNSSSSSIISLADLATAANPSNLPPHHDNDDDDNFNACIVGRRGRQGYGNRKKPLTTERQKREQLNNKYQELRDLVPNPTKADKASVVGDAIEYINELLRTVKALKLLVEKKRFSKSRERSCKRLKTEEEDVVVGPRHQDQSYNDGSSRSSWLQRKSNDTEVDVRIVDDEVTIKLVQPKKIDCLLFVSKVLDDLRLDLHHVAGGQIGDYYSFLFNTKIFEGSCGNAGAIANKLLESMDSKLEGSGVSNGGKVSNMEMAEVVLFNIADEILGKLGKLVFQEVGLICSAKEELEKLKNSISAIKAVLLDAEERQARSHQVRDWLGKLKDAIYDVDDLLDEISARGSCRKILLQQQQQEEKKKKKTEKVRVLFSKLDCFVGTHGVKMCREIKKIRERLDEIAADKNKYHFRERTVEMGIDDGMEKREQTHSFVCKEEVIGREDDKNAVVELLLNCDDDVQESSSSSSVSVIPIVGIGGLGKTTLAQLVYNDERIKKRFEKRMWVCVSNVFDTKIIVQKILESATQVKYDNFEMESLQAVLRKEIDGRRFLLILDDVWNENRERWLKLRNLLTSSGSRGSKIIVTTRTQLVAAITGTIPAYNLKGLPRDESWSLFKKMAFKQGQEPDNSSLIALGKEIVKKCAGVPLAIRSIGSLLYSKKTESEWLYFKNTELSQITQDTNDILLILKLSFEQLPSYLRQCFAYCSLFPKDYEIDKQTLVNLWIAQGFVQSSNSIQTLEEIGDRYVMELLGRCFFQDVEYDQWGNVLSFKMHDLIHDLAQSVAGSESSLVDSDARNVSERIRHLSLSYRLDSSWKIPRPLFEAKRIRTFLLPMQPIYHRELKKVPHDEIVSNFRSLRALDLHNTGVDTVSNSIGKLKLLRYLDLSKNKGIVRLPSLITRLQNLRTLKLNSCKRLEKLPRNMRKMTSLRHLEIDQCIGLTHMPCGIGQLTSLQTLTRFVVGKDCSSSRRIGSLRELKDLNNLTGELTIVKLGNLKKGSSEESKEANLKGKQQLGVLRLEWEREVNDHQVIAEDEVLLENLQPHSNLKELHVYGYRGGRFPHWILSDLSLLLPNLREIIIWRCYRCLQLPLFSQLPMLKVLQLEEVTAVEYIENHSVHNFSSSSSSRNNTARGEGPPAAFFPSLKQLRLFDLRNLKGWWREVTDATRENNDEETAASVAEKQPPQQDWLLPSFPHLSKLVIGHCPKLASLPLHECLEELELKNVSAKLVQTSLMIAAETEESSSRTSASPLSRLKLLSIDSVMDLVSLPEEGLRNLCSLENLYILNCPKLLSLAGEELRGLTSLRFLSISGCGSLMSLSQGLRYLTTLEELEIEECRELDLSNNEEADDGMQLQGLKCLRSLKLVDMPKLECLPDGLQHATTLQTLQITRCSGLKSLPDWIGKLTTLQRLEISDCPELKSLPQTMCCLESLQSIKISKCPQLLRANQKNEASEDWPKIAHIPDILKYHGCKRFLQESHRFEKAPLTTRADHVFTNEIHFANKMTEKNYNNLTFLEGLKTQAFLISKQAARDEYRFSCVSESMNFDLLLRFVGVQTRFITPICSHFVEYVWRRLLKKDGFVFKAEKLFYKSYSPEAKALTHNQKALSLIYMACSQSVPFSSSNPPHSFSPFSQRFSRNRNRVFPRNRFHAKSAESDTTNTSSEEVSSSSGGGGSSASTSFLSVLCPLLKLFSGGDPSRERNYTLEFNEIRYLLCDYMCTGSREVATSSLSTLARFPWGSRSLLEEGVHSQEMNNSDSPVRLQLFEFEACPFCRRVREAITELDLSVEVFPCPKGSVRHREMVRNLGGKEQFPFLIDPNSGISMYESGDIVNYLFQQYGKGRSPSTGLLESTLITGWMPTILRAGRGMTLWEKARLDPPPKKLELFSYENNPYARIVREALCELELPYILHNVGEGSSRTKLLLNASGSKEVPYLIDPNTSTQLGDYKKILCYLFQTYSAPTVTV</sequence>
<dbReference type="Gene3D" id="1.10.10.10">
    <property type="entry name" value="Winged helix-like DNA-binding domain superfamily/Winged helix DNA-binding domain"/>
    <property type="match status" value="1"/>
</dbReference>
<dbReference type="CDD" id="cd14798">
    <property type="entry name" value="RX-CC_like"/>
    <property type="match status" value="1"/>
</dbReference>
<dbReference type="InterPro" id="IPR011598">
    <property type="entry name" value="bHLH_dom"/>
</dbReference>
<proteinExistence type="predicted"/>
<comment type="subcellular location">
    <subcellularLocation>
        <location evidence="1">Nucleus</location>
    </subcellularLocation>
</comment>
<name>A0ABQ8GZI2_9ROSI</name>
<dbReference type="PANTHER" id="PTHR36766:SF38">
    <property type="entry name" value="DISEASE RESISTANCE PROTEIN RGA3"/>
    <property type="match status" value="1"/>
</dbReference>
<dbReference type="SFLD" id="SFLDG01181">
    <property type="entry name" value="SUF2"/>
    <property type="match status" value="1"/>
</dbReference>
<keyword evidence="6" id="KW-0067">ATP-binding</keyword>
<dbReference type="Pfam" id="PF25019">
    <property type="entry name" value="LRR_R13L1-DRL21"/>
    <property type="match status" value="1"/>
</dbReference>
<dbReference type="InterPro" id="IPR002182">
    <property type="entry name" value="NB-ARC"/>
</dbReference>
<dbReference type="PRINTS" id="PR00364">
    <property type="entry name" value="DISEASERSIST"/>
</dbReference>
<dbReference type="PANTHER" id="PTHR36766">
    <property type="entry name" value="PLANT BROAD-SPECTRUM MILDEW RESISTANCE PROTEIN RPW8"/>
    <property type="match status" value="1"/>
</dbReference>
<dbReference type="Gene3D" id="3.80.10.10">
    <property type="entry name" value="Ribonuclease Inhibitor"/>
    <property type="match status" value="3"/>
</dbReference>
<evidence type="ECO:0000256" key="8">
    <source>
        <dbReference type="ARBA" id="ARBA00023163"/>
    </source>
</evidence>
<feature type="domain" description="GST N-terminal" evidence="11">
    <location>
        <begin position="1995"/>
        <end position="2076"/>
    </location>
</feature>
<dbReference type="Pfam" id="PF00010">
    <property type="entry name" value="HLH"/>
    <property type="match status" value="1"/>
</dbReference>
<dbReference type="Gene3D" id="1.10.8.430">
    <property type="entry name" value="Helical domain of apoptotic protease-activating factors"/>
    <property type="match status" value="1"/>
</dbReference>
<dbReference type="EMBL" id="JAFEMO010000185">
    <property type="protein sequence ID" value="KAH7522890.1"/>
    <property type="molecule type" value="Genomic_DNA"/>
</dbReference>
<gene>
    <name evidence="13" type="ORF">JRO89_XSUnG0089100</name>
</gene>
<dbReference type="SFLD" id="SFLDS00019">
    <property type="entry name" value="Glutathione_Transferase_(cytos"/>
    <property type="match status" value="1"/>
</dbReference>
<dbReference type="InterPro" id="IPR004045">
    <property type="entry name" value="Glutathione_S-Trfase_N"/>
</dbReference>
<dbReference type="Pfam" id="PF00931">
    <property type="entry name" value="NB-ARC"/>
    <property type="match status" value="1"/>
</dbReference>
<dbReference type="SUPFAM" id="SSF52540">
    <property type="entry name" value="P-loop containing nucleoside triphosphate hydrolases"/>
    <property type="match status" value="1"/>
</dbReference>
<dbReference type="PROSITE" id="PS51354">
    <property type="entry name" value="GLUTAREDOXIN_2"/>
    <property type="match status" value="1"/>
</dbReference>
<dbReference type="InterPro" id="IPR032675">
    <property type="entry name" value="LRR_dom_sf"/>
</dbReference>
<evidence type="ECO:0000256" key="10">
    <source>
        <dbReference type="SAM" id="MobiDB-lite"/>
    </source>
</evidence>
<keyword evidence="14" id="KW-1185">Reference proteome</keyword>
<feature type="compositionally biased region" description="Polar residues" evidence="10">
    <location>
        <begin position="263"/>
        <end position="276"/>
    </location>
</feature>
<evidence type="ECO:0000256" key="9">
    <source>
        <dbReference type="ARBA" id="ARBA00023242"/>
    </source>
</evidence>
<dbReference type="Pfam" id="PF13417">
    <property type="entry name" value="GST_N_3"/>
    <property type="match status" value="2"/>
</dbReference>
<dbReference type="InterPro" id="IPR058922">
    <property type="entry name" value="WHD_DRP"/>
</dbReference>
<evidence type="ECO:0000256" key="3">
    <source>
        <dbReference type="ARBA" id="ARBA00022737"/>
    </source>
</evidence>
<accession>A0ABQ8GZI2</accession>
<evidence type="ECO:0000256" key="1">
    <source>
        <dbReference type="ARBA" id="ARBA00004123"/>
    </source>
</evidence>
<dbReference type="Gene3D" id="4.10.280.10">
    <property type="entry name" value="Helix-loop-helix DNA-binding domain"/>
    <property type="match status" value="1"/>
</dbReference>
<evidence type="ECO:0000256" key="6">
    <source>
        <dbReference type="ARBA" id="ARBA00022840"/>
    </source>
</evidence>
<evidence type="ECO:0000313" key="13">
    <source>
        <dbReference type="EMBL" id="KAH7522890.1"/>
    </source>
</evidence>
<dbReference type="SUPFAM" id="SSF52058">
    <property type="entry name" value="L domain-like"/>
    <property type="match status" value="2"/>
</dbReference>
<dbReference type="Pfam" id="PF18052">
    <property type="entry name" value="Rx_N"/>
    <property type="match status" value="1"/>
</dbReference>
<dbReference type="InterPro" id="IPR036249">
    <property type="entry name" value="Thioredoxin-like_sf"/>
</dbReference>
<dbReference type="SMART" id="SM00353">
    <property type="entry name" value="HLH"/>
    <property type="match status" value="1"/>
</dbReference>
<keyword evidence="9" id="KW-0539">Nucleus</keyword>
<evidence type="ECO:0000256" key="7">
    <source>
        <dbReference type="ARBA" id="ARBA00023015"/>
    </source>
</evidence>
<evidence type="ECO:0000256" key="5">
    <source>
        <dbReference type="ARBA" id="ARBA00022821"/>
    </source>
</evidence>
<evidence type="ECO:0000259" key="11">
    <source>
        <dbReference type="PROSITE" id="PS50404"/>
    </source>
</evidence>
<evidence type="ECO:0000256" key="2">
    <source>
        <dbReference type="ARBA" id="ARBA00022614"/>
    </source>
</evidence>
<dbReference type="CDD" id="cd03041">
    <property type="entry name" value="GST_N_2GST_N"/>
    <property type="match status" value="1"/>
</dbReference>
<protein>
    <submittedName>
        <fullName evidence="13">Uncharacterized protein</fullName>
    </submittedName>
</protein>
<dbReference type="InterPro" id="IPR040079">
    <property type="entry name" value="Glutathione_S-Trfase"/>
</dbReference>
<keyword evidence="4" id="KW-0547">Nucleotide-binding</keyword>
<dbReference type="Gene3D" id="3.40.50.300">
    <property type="entry name" value="P-loop containing nucleotide triphosphate hydrolases"/>
    <property type="match status" value="1"/>
</dbReference>
<keyword evidence="8" id="KW-0804">Transcription</keyword>
<dbReference type="Pfam" id="PF23559">
    <property type="entry name" value="WHD_DRP"/>
    <property type="match status" value="1"/>
</dbReference>
<dbReference type="Proteomes" id="UP000827721">
    <property type="component" value="Unassembled WGS sequence"/>
</dbReference>
<reference evidence="13 14" key="1">
    <citation type="submission" date="2021-02" db="EMBL/GenBank/DDBJ databases">
        <title>Plant Genome Project.</title>
        <authorList>
            <person name="Zhang R.-G."/>
        </authorList>
    </citation>
    <scope>NUCLEOTIDE SEQUENCE [LARGE SCALE GENOMIC DNA]</scope>
    <source>
        <tissue evidence="13">Leaves</tissue>
    </source>
</reference>
<keyword evidence="7" id="KW-0805">Transcription regulation</keyword>
<comment type="caution">
    <text evidence="13">The sequence shown here is derived from an EMBL/GenBank/DDBJ whole genome shotgun (WGS) entry which is preliminary data.</text>
</comment>
<keyword evidence="2" id="KW-0433">Leucine-rich repeat</keyword>
<feature type="region of interest" description="Disordered" evidence="10">
    <location>
        <begin position="1764"/>
        <end position="1789"/>
    </location>
</feature>
<dbReference type="SUPFAM" id="SSF47459">
    <property type="entry name" value="HLH, helix-loop-helix DNA-binding domain"/>
    <property type="match status" value="1"/>
</dbReference>
<feature type="domain" description="BHLH" evidence="12">
    <location>
        <begin position="171"/>
        <end position="220"/>
    </location>
</feature>
<evidence type="ECO:0000313" key="14">
    <source>
        <dbReference type="Proteomes" id="UP000827721"/>
    </source>
</evidence>
<dbReference type="InterPro" id="IPR041118">
    <property type="entry name" value="Rx_N"/>
</dbReference>
<evidence type="ECO:0000259" key="12">
    <source>
        <dbReference type="PROSITE" id="PS50888"/>
    </source>
</evidence>
<dbReference type="Gene3D" id="3.40.30.10">
    <property type="entry name" value="Glutaredoxin"/>
    <property type="match status" value="2"/>
</dbReference>
<keyword evidence="3" id="KW-0677">Repeat</keyword>
<feature type="domain" description="GST N-terminal" evidence="11">
    <location>
        <begin position="1874"/>
        <end position="1956"/>
    </location>
</feature>
<dbReference type="InterPro" id="IPR045896">
    <property type="entry name" value="MYC1-like_bHLH"/>
</dbReference>
<organism evidence="13 14">
    <name type="scientific">Xanthoceras sorbifolium</name>
    <dbReference type="NCBI Taxonomy" id="99658"/>
    <lineage>
        <taxon>Eukaryota</taxon>
        <taxon>Viridiplantae</taxon>
        <taxon>Streptophyta</taxon>
        <taxon>Embryophyta</taxon>
        <taxon>Tracheophyta</taxon>
        <taxon>Spermatophyta</taxon>
        <taxon>Magnoliopsida</taxon>
        <taxon>eudicotyledons</taxon>
        <taxon>Gunneridae</taxon>
        <taxon>Pentapetalae</taxon>
        <taxon>rosids</taxon>
        <taxon>malvids</taxon>
        <taxon>Sapindales</taxon>
        <taxon>Sapindaceae</taxon>
        <taxon>Xanthoceroideae</taxon>
        <taxon>Xanthoceras</taxon>
    </lineage>
</organism>
<dbReference type="InterPro" id="IPR057135">
    <property type="entry name" value="At4g27190-like_LRR"/>
</dbReference>
<dbReference type="InterPro" id="IPR042197">
    <property type="entry name" value="Apaf_helical"/>
</dbReference>
<keyword evidence="5" id="KW-0611">Plant defense</keyword>